<accession>A0ABV6S0X1</accession>
<feature type="transmembrane region" description="Helical" evidence="2">
    <location>
        <begin position="119"/>
        <end position="138"/>
    </location>
</feature>
<sequence>MLDALTLRVAFAVVGITLLLLFYFVTYRGTRTAYSLWWCIALALFLFGSSCFLLNGTEHQLWANPLGNVLSVTGAASVWVGARTLRGKTPRPWLLAIPAVVVCIPSVMDSPAINTWAGGAYFLATMSVLIGLASWESFHLDAAYSRARWALGLASALVSVYYLLRFIVFVVDGRNGEVFTTWFGSGGTALITLVLVVVASFSMAMLSSEQLARGLRASADETGLEIAHGGQVQQNLMPRTSPNVPGYEVAGACVPSGGLSGDFFDWQRMPDGLALTVADVMGKGIGAAMIAATVRSALRIALPTGGALDSLARVSSVVQADLANNEAFVTMFHARLRSASGELTVVDAGHGLAVLVRADGSTELMPSQNLPLGVLIGQEWKVTRHSMRTGDLLLVFSDGVLDLFDGTMEALRQAAAVASKGVHTAQDAVERIVKLASGTQDDDVTVIAVQRVA</sequence>
<dbReference type="Pfam" id="PF07228">
    <property type="entry name" value="SpoIIE"/>
    <property type="match status" value="1"/>
</dbReference>
<dbReference type="RefSeq" id="WP_386675058.1">
    <property type="nucleotide sequence ID" value="NZ_JBHLTG010000009.1"/>
</dbReference>
<feature type="transmembrane region" description="Helical" evidence="2">
    <location>
        <begin position="61"/>
        <end position="81"/>
    </location>
</feature>
<evidence type="ECO:0000256" key="2">
    <source>
        <dbReference type="SAM" id="Phobius"/>
    </source>
</evidence>
<dbReference type="GO" id="GO:0004722">
    <property type="term" value="F:protein serine/threonine phosphatase activity"/>
    <property type="evidence" value="ECO:0007669"/>
    <property type="project" value="UniProtKB-EC"/>
</dbReference>
<dbReference type="Gene3D" id="3.60.40.10">
    <property type="entry name" value="PPM-type phosphatase domain"/>
    <property type="match status" value="1"/>
</dbReference>
<feature type="transmembrane region" description="Helical" evidence="2">
    <location>
        <begin position="6"/>
        <end position="24"/>
    </location>
</feature>
<dbReference type="InterPro" id="IPR001932">
    <property type="entry name" value="PPM-type_phosphatase-like_dom"/>
</dbReference>
<dbReference type="InterPro" id="IPR052016">
    <property type="entry name" value="Bact_Sigma-Reg"/>
</dbReference>
<dbReference type="SUPFAM" id="SSF81606">
    <property type="entry name" value="PP2C-like"/>
    <property type="match status" value="1"/>
</dbReference>
<evidence type="ECO:0000313" key="4">
    <source>
        <dbReference type="EMBL" id="MFC0681788.1"/>
    </source>
</evidence>
<feature type="transmembrane region" description="Helical" evidence="2">
    <location>
        <begin position="150"/>
        <end position="171"/>
    </location>
</feature>
<dbReference type="Proteomes" id="UP001589896">
    <property type="component" value="Unassembled WGS sequence"/>
</dbReference>
<keyword evidence="2" id="KW-0472">Membrane</keyword>
<keyword evidence="5" id="KW-1185">Reference proteome</keyword>
<dbReference type="PANTHER" id="PTHR43156">
    <property type="entry name" value="STAGE II SPORULATION PROTEIN E-RELATED"/>
    <property type="match status" value="1"/>
</dbReference>
<dbReference type="SMART" id="SM00331">
    <property type="entry name" value="PP2C_SIG"/>
    <property type="match status" value="1"/>
</dbReference>
<reference evidence="4 5" key="1">
    <citation type="submission" date="2024-09" db="EMBL/GenBank/DDBJ databases">
        <authorList>
            <person name="Sun Q."/>
            <person name="Mori K."/>
        </authorList>
    </citation>
    <scope>NUCLEOTIDE SEQUENCE [LARGE SCALE GENOMIC DNA]</scope>
    <source>
        <strain evidence="4 5">KCTC 23076</strain>
    </source>
</reference>
<keyword evidence="1 4" id="KW-0378">Hydrolase</keyword>
<evidence type="ECO:0000259" key="3">
    <source>
        <dbReference type="SMART" id="SM00331"/>
    </source>
</evidence>
<proteinExistence type="predicted"/>
<dbReference type="EC" id="3.1.3.16" evidence="4"/>
<keyword evidence="2" id="KW-1133">Transmembrane helix</keyword>
<feature type="transmembrane region" description="Helical" evidence="2">
    <location>
        <begin position="36"/>
        <end position="55"/>
    </location>
</feature>
<evidence type="ECO:0000313" key="5">
    <source>
        <dbReference type="Proteomes" id="UP001589896"/>
    </source>
</evidence>
<feature type="domain" description="PPM-type phosphatase" evidence="3">
    <location>
        <begin position="244"/>
        <end position="451"/>
    </location>
</feature>
<feature type="transmembrane region" description="Helical" evidence="2">
    <location>
        <begin position="183"/>
        <end position="206"/>
    </location>
</feature>
<name>A0ABV6S0X1_9GAMM</name>
<protein>
    <submittedName>
        <fullName evidence="4">PP2C family protein-serine/threonine phosphatase</fullName>
        <ecNumber evidence="4">3.1.3.16</ecNumber>
    </submittedName>
</protein>
<gene>
    <name evidence="4" type="ORF">ACFFGH_28485</name>
</gene>
<keyword evidence="2" id="KW-0812">Transmembrane</keyword>
<organism evidence="4 5">
    <name type="scientific">Lysobacter korlensis</name>
    <dbReference type="NCBI Taxonomy" id="553636"/>
    <lineage>
        <taxon>Bacteria</taxon>
        <taxon>Pseudomonadati</taxon>
        <taxon>Pseudomonadota</taxon>
        <taxon>Gammaproteobacteria</taxon>
        <taxon>Lysobacterales</taxon>
        <taxon>Lysobacteraceae</taxon>
        <taxon>Lysobacter</taxon>
    </lineage>
</organism>
<dbReference type="EMBL" id="JBHLTG010000009">
    <property type="protein sequence ID" value="MFC0681788.1"/>
    <property type="molecule type" value="Genomic_DNA"/>
</dbReference>
<comment type="caution">
    <text evidence="4">The sequence shown here is derived from an EMBL/GenBank/DDBJ whole genome shotgun (WGS) entry which is preliminary data.</text>
</comment>
<evidence type="ECO:0000256" key="1">
    <source>
        <dbReference type="ARBA" id="ARBA00022801"/>
    </source>
</evidence>
<dbReference type="InterPro" id="IPR036457">
    <property type="entry name" value="PPM-type-like_dom_sf"/>
</dbReference>
<dbReference type="PANTHER" id="PTHR43156:SF2">
    <property type="entry name" value="STAGE II SPORULATION PROTEIN E"/>
    <property type="match status" value="1"/>
</dbReference>